<organism evidence="1 2">
    <name type="scientific">Hamiltosporidium magnivora</name>
    <dbReference type="NCBI Taxonomy" id="148818"/>
    <lineage>
        <taxon>Eukaryota</taxon>
        <taxon>Fungi</taxon>
        <taxon>Fungi incertae sedis</taxon>
        <taxon>Microsporidia</taxon>
        <taxon>Dubosqiidae</taxon>
        <taxon>Hamiltosporidium</taxon>
    </lineage>
</organism>
<dbReference type="Proteomes" id="UP000291404">
    <property type="component" value="Unassembled WGS sequence"/>
</dbReference>
<dbReference type="VEuPathDB" id="MicrosporidiaDB:CWI39_0594p0010"/>
<accession>A0A4Q9KRD7</accession>
<keyword evidence="2" id="KW-1185">Reference proteome</keyword>
<evidence type="ECO:0000313" key="2">
    <source>
        <dbReference type="Proteomes" id="UP000291404"/>
    </source>
</evidence>
<evidence type="ECO:0008006" key="3">
    <source>
        <dbReference type="Google" id="ProtNLM"/>
    </source>
</evidence>
<proteinExistence type="predicted"/>
<dbReference type="EMBL" id="PITI01003120">
    <property type="protein sequence ID" value="TBT97124.1"/>
    <property type="molecule type" value="Genomic_DNA"/>
</dbReference>
<protein>
    <recommendedName>
        <fullName evidence="3">Trehalose 6-phosphate phosphatase</fullName>
    </recommendedName>
</protein>
<comment type="caution">
    <text evidence="1">The sequence shown here is derived from an EMBL/GenBank/DDBJ whole genome shotgun (WGS) entry which is preliminary data.</text>
</comment>
<sequence length="60" mass="6802">KYDFILAAGDDTTDQEMLEIGLSTKNFYSVSVNKGDSCAKFHIENPGLFRKLLLQLTEFK</sequence>
<dbReference type="Gene3D" id="3.40.50.1000">
    <property type="entry name" value="HAD superfamily/HAD-like"/>
    <property type="match status" value="1"/>
</dbReference>
<reference evidence="1 2" key="1">
    <citation type="submission" date="2017-12" db="EMBL/GenBank/DDBJ databases">
        <authorList>
            <person name="Pombert J.-F."/>
            <person name="Haag K.L."/>
            <person name="Ebert D."/>
        </authorList>
    </citation>
    <scope>NUCLEOTIDE SEQUENCE [LARGE SCALE GENOMIC DNA]</scope>
    <source>
        <strain evidence="1">BE-OM-2</strain>
    </source>
</reference>
<gene>
    <name evidence="1" type="ORF">CWI36_3120p0010</name>
</gene>
<evidence type="ECO:0000313" key="1">
    <source>
        <dbReference type="EMBL" id="TBT97124.1"/>
    </source>
</evidence>
<dbReference type="AlphaFoldDB" id="A0A4Q9KRD7"/>
<dbReference type="InterPro" id="IPR023214">
    <property type="entry name" value="HAD_sf"/>
</dbReference>
<feature type="non-terminal residue" evidence="1">
    <location>
        <position position="1"/>
    </location>
</feature>
<name>A0A4Q9KRD7_9MICR</name>
<dbReference type="VEuPathDB" id="MicrosporidiaDB:CWI36_3120p0010"/>